<keyword evidence="3" id="KW-1185">Reference proteome</keyword>
<dbReference type="EMBL" id="JAFJYH010000332">
    <property type="protein sequence ID" value="KAG4413130.1"/>
    <property type="molecule type" value="Genomic_DNA"/>
</dbReference>
<dbReference type="Proteomes" id="UP000664132">
    <property type="component" value="Unassembled WGS sequence"/>
</dbReference>
<accession>A0A8H7T206</accession>
<reference evidence="2" key="1">
    <citation type="submission" date="2021-02" db="EMBL/GenBank/DDBJ databases">
        <title>Genome sequence Cadophora malorum strain M34.</title>
        <authorList>
            <person name="Stefanovic E."/>
            <person name="Vu D."/>
            <person name="Scully C."/>
            <person name="Dijksterhuis J."/>
            <person name="Roader J."/>
            <person name="Houbraken J."/>
        </authorList>
    </citation>
    <scope>NUCLEOTIDE SEQUENCE</scope>
    <source>
        <strain evidence="2">M34</strain>
    </source>
</reference>
<evidence type="ECO:0000256" key="1">
    <source>
        <dbReference type="SAM" id="MobiDB-lite"/>
    </source>
</evidence>
<name>A0A8H7T206_9HELO</name>
<dbReference type="AlphaFoldDB" id="A0A8H7T206"/>
<feature type="region of interest" description="Disordered" evidence="1">
    <location>
        <begin position="47"/>
        <end position="106"/>
    </location>
</feature>
<proteinExistence type="predicted"/>
<sequence length="151" mass="16531">MLAILDMAVSTITSKMSGCQYPFAQGKICNWVGYEIQVTEGIINDMDEPLTLRDASSPEPESGEERSISPSLSPDQRLEPSRRTGSKMASVRLKLQTRKRSRMDGQSSTCFFKGCAQAQASQSEFQRPIHLLYSETLPSSLPGSADDGPVP</sequence>
<protein>
    <submittedName>
        <fullName evidence="2">Uncharacterized protein</fullName>
    </submittedName>
</protein>
<gene>
    <name evidence="2" type="ORF">IFR04_013747</name>
</gene>
<evidence type="ECO:0000313" key="3">
    <source>
        <dbReference type="Proteomes" id="UP000664132"/>
    </source>
</evidence>
<comment type="caution">
    <text evidence="2">The sequence shown here is derived from an EMBL/GenBank/DDBJ whole genome shotgun (WGS) entry which is preliminary data.</text>
</comment>
<evidence type="ECO:0000313" key="2">
    <source>
        <dbReference type="EMBL" id="KAG4413130.1"/>
    </source>
</evidence>
<organism evidence="2 3">
    <name type="scientific">Cadophora malorum</name>
    <dbReference type="NCBI Taxonomy" id="108018"/>
    <lineage>
        <taxon>Eukaryota</taxon>
        <taxon>Fungi</taxon>
        <taxon>Dikarya</taxon>
        <taxon>Ascomycota</taxon>
        <taxon>Pezizomycotina</taxon>
        <taxon>Leotiomycetes</taxon>
        <taxon>Helotiales</taxon>
        <taxon>Ploettnerulaceae</taxon>
        <taxon>Cadophora</taxon>
    </lineage>
</organism>